<evidence type="ECO:0000313" key="6">
    <source>
        <dbReference type="EMBL" id="MCZ0725791.1"/>
    </source>
</evidence>
<dbReference type="InterPro" id="IPR027417">
    <property type="entry name" value="P-loop_NTPase"/>
</dbReference>
<dbReference type="GO" id="GO:0006302">
    <property type="term" value="P:double-strand break repair"/>
    <property type="evidence" value="ECO:0007669"/>
    <property type="project" value="TreeGrafter"/>
</dbReference>
<evidence type="ECO:0000256" key="1">
    <source>
        <dbReference type="ARBA" id="ARBA00022741"/>
    </source>
</evidence>
<feature type="domain" description="Helicase C-terminal" evidence="5">
    <location>
        <begin position="303"/>
        <end position="449"/>
    </location>
</feature>
<keyword evidence="2" id="KW-0067">ATP-binding</keyword>
<dbReference type="GO" id="GO:0006310">
    <property type="term" value="P:DNA recombination"/>
    <property type="evidence" value="ECO:0007669"/>
    <property type="project" value="TreeGrafter"/>
</dbReference>
<keyword evidence="1" id="KW-0547">Nucleotide-binding</keyword>
<gene>
    <name evidence="6" type="ORF">OW157_04300</name>
</gene>
<dbReference type="SMART" id="SM00490">
    <property type="entry name" value="HELICc"/>
    <property type="match status" value="1"/>
</dbReference>
<keyword evidence="7" id="KW-1185">Reference proteome</keyword>
<dbReference type="GO" id="GO:0003677">
    <property type="term" value="F:DNA binding"/>
    <property type="evidence" value="ECO:0007669"/>
    <property type="project" value="UniProtKB-KW"/>
</dbReference>
<evidence type="ECO:0000259" key="5">
    <source>
        <dbReference type="PROSITE" id="PS51194"/>
    </source>
</evidence>
<dbReference type="SMART" id="SM00487">
    <property type="entry name" value="DEXDc"/>
    <property type="match status" value="1"/>
</dbReference>
<sequence>MDKNLLRGRLVTAKELGVNPTDLDACPDIKKIPALCQRSKGHYCNRCFNQDQNRFARNHCSCAQDSCHYCLKCIQFGKVSSCQFLYHLEDTSTFPSKVGQCRWQGQLSDGQNRVAQEILQAYKAGQDHLVWAVTGAGKTEMLYPTITAALRQGHRVGIATPRIDVANELYLRLAEVFSDWETVLLHGQSEQSYAYTPLTICSTHQLLRFQAAFDLLVIDEIDAFPYRHNASLEQASQRALKANGTSLLLTATPSSDIQEKFQSQRSILPGRYHRHALPVPQHIWVGDWRSALAKGRVPRVLAYYIRHFASLKRRLLVFVPNIDLMLALEVICQKKFPHLKLTSVSSRDNDRQAKVNKMRDSDYDLLLTTQILERGVTFVGIDVIVLGSEDRTFTSAALVQIAGRVGRKPQAPNGRVLFLHYGQSRASRTAVRQIKAMNHLARKEGLIDD</sequence>
<evidence type="ECO:0000256" key="3">
    <source>
        <dbReference type="ARBA" id="ARBA00023125"/>
    </source>
</evidence>
<dbReference type="Pfam" id="PF00270">
    <property type="entry name" value="DEAD"/>
    <property type="match status" value="1"/>
</dbReference>
<dbReference type="EMBL" id="JAPRFR010000001">
    <property type="protein sequence ID" value="MCZ0725791.1"/>
    <property type="molecule type" value="Genomic_DNA"/>
</dbReference>
<evidence type="ECO:0000313" key="7">
    <source>
        <dbReference type="Proteomes" id="UP001146670"/>
    </source>
</evidence>
<dbReference type="PROSITE" id="PS51192">
    <property type="entry name" value="HELICASE_ATP_BIND_1"/>
    <property type="match status" value="1"/>
</dbReference>
<proteinExistence type="predicted"/>
<keyword evidence="3" id="KW-0238">DNA-binding</keyword>
<reference evidence="6" key="1">
    <citation type="submission" date="2022-12" db="EMBL/GenBank/DDBJ databases">
        <title>Description and comparative metabolic analysis of Aerococcus sp. nov., isolated from the feces of a pig.</title>
        <authorList>
            <person name="Chang Y.-H."/>
        </authorList>
    </citation>
    <scope>NUCLEOTIDE SEQUENCE</scope>
    <source>
        <strain evidence="6">YH-aer222</strain>
    </source>
</reference>
<protein>
    <submittedName>
        <fullName evidence="6">Helicase-related protein</fullName>
    </submittedName>
</protein>
<dbReference type="PANTHER" id="PTHR30580:SF1">
    <property type="entry name" value="COMF OPERON PROTEIN 1"/>
    <property type="match status" value="1"/>
</dbReference>
<dbReference type="InterPro" id="IPR011545">
    <property type="entry name" value="DEAD/DEAH_box_helicase_dom"/>
</dbReference>
<dbReference type="CDD" id="cd18785">
    <property type="entry name" value="SF2_C"/>
    <property type="match status" value="1"/>
</dbReference>
<dbReference type="InterPro" id="IPR001650">
    <property type="entry name" value="Helicase_C-like"/>
</dbReference>
<feature type="domain" description="Helicase ATP-binding" evidence="4">
    <location>
        <begin position="119"/>
        <end position="271"/>
    </location>
</feature>
<dbReference type="PANTHER" id="PTHR30580">
    <property type="entry name" value="PRIMOSOMAL PROTEIN N"/>
    <property type="match status" value="1"/>
</dbReference>
<organism evidence="6 7">
    <name type="scientific">Aerococcus kribbianus</name>
    <dbReference type="NCBI Taxonomy" id="2999064"/>
    <lineage>
        <taxon>Bacteria</taxon>
        <taxon>Bacillati</taxon>
        <taxon>Bacillota</taxon>
        <taxon>Bacilli</taxon>
        <taxon>Lactobacillales</taxon>
        <taxon>Aerococcaceae</taxon>
        <taxon>Aerococcus</taxon>
    </lineage>
</organism>
<dbReference type="GO" id="GO:0006270">
    <property type="term" value="P:DNA replication initiation"/>
    <property type="evidence" value="ECO:0007669"/>
    <property type="project" value="TreeGrafter"/>
</dbReference>
<evidence type="ECO:0000256" key="2">
    <source>
        <dbReference type="ARBA" id="ARBA00022840"/>
    </source>
</evidence>
<keyword evidence="6" id="KW-0378">Hydrolase</keyword>
<dbReference type="PROSITE" id="PS51194">
    <property type="entry name" value="HELICASE_CTER"/>
    <property type="match status" value="1"/>
</dbReference>
<dbReference type="Proteomes" id="UP001146670">
    <property type="component" value="Unassembled WGS sequence"/>
</dbReference>
<keyword evidence="6" id="KW-0347">Helicase</keyword>
<evidence type="ECO:0000259" key="4">
    <source>
        <dbReference type="PROSITE" id="PS51192"/>
    </source>
</evidence>
<dbReference type="InterPro" id="IPR014001">
    <property type="entry name" value="Helicase_ATP-bd"/>
</dbReference>
<accession>A0A9X3FPC4</accession>
<dbReference type="SUPFAM" id="SSF52540">
    <property type="entry name" value="P-loop containing nucleoside triphosphate hydrolases"/>
    <property type="match status" value="1"/>
</dbReference>
<dbReference type="Gene3D" id="3.40.50.300">
    <property type="entry name" value="P-loop containing nucleotide triphosphate hydrolases"/>
    <property type="match status" value="2"/>
</dbReference>
<comment type="caution">
    <text evidence="6">The sequence shown here is derived from an EMBL/GenBank/DDBJ whole genome shotgun (WGS) entry which is preliminary data.</text>
</comment>
<name>A0A9X3FPC4_9LACT</name>
<dbReference type="GO" id="GO:0005524">
    <property type="term" value="F:ATP binding"/>
    <property type="evidence" value="ECO:0007669"/>
    <property type="project" value="UniProtKB-KW"/>
</dbReference>
<dbReference type="AlphaFoldDB" id="A0A9X3FPC4"/>
<dbReference type="Pfam" id="PF00271">
    <property type="entry name" value="Helicase_C"/>
    <property type="match status" value="1"/>
</dbReference>
<dbReference type="GO" id="GO:0043138">
    <property type="term" value="F:3'-5' DNA helicase activity"/>
    <property type="evidence" value="ECO:0007669"/>
    <property type="project" value="TreeGrafter"/>
</dbReference>
<dbReference type="RefSeq" id="WP_268752101.1">
    <property type="nucleotide sequence ID" value="NZ_JAPRFQ010000001.1"/>
</dbReference>